<comment type="similarity">
    <text evidence="1 5">Belongs to the 5-formyltetrahydrofolate cyclo-ligase family.</text>
</comment>
<keyword evidence="5" id="KW-0460">Magnesium</keyword>
<dbReference type="SUPFAM" id="SSF100950">
    <property type="entry name" value="NagB/RpiA/CoA transferase-like"/>
    <property type="match status" value="1"/>
</dbReference>
<evidence type="ECO:0000256" key="1">
    <source>
        <dbReference type="ARBA" id="ARBA00010638"/>
    </source>
</evidence>
<dbReference type="Proteomes" id="UP000000212">
    <property type="component" value="Chromosome"/>
</dbReference>
<keyword evidence="5" id="KW-0479">Metal-binding</keyword>
<dbReference type="Gene3D" id="3.40.50.10420">
    <property type="entry name" value="NagB/RpiA/CoA transferase-like"/>
    <property type="match status" value="1"/>
</dbReference>
<dbReference type="KEGG" id="cml:BN424_2050"/>
<feature type="binding site" evidence="4">
    <location>
        <position position="54"/>
    </location>
    <ligand>
        <name>substrate</name>
    </ligand>
</feature>
<gene>
    <name evidence="6" type="primary">yqgN</name>
    <name evidence="6" type="ORF">BN424_2050</name>
</gene>
<keyword evidence="7" id="KW-1185">Reference proteome</keyword>
<dbReference type="GO" id="GO:0046872">
    <property type="term" value="F:metal ion binding"/>
    <property type="evidence" value="ECO:0007669"/>
    <property type="project" value="UniProtKB-KW"/>
</dbReference>
<feature type="binding site" evidence="4">
    <location>
        <begin position="3"/>
        <end position="7"/>
    </location>
    <ligand>
        <name>ATP</name>
        <dbReference type="ChEBI" id="CHEBI:30616"/>
    </ligand>
</feature>
<protein>
    <recommendedName>
        <fullName evidence="5">5-formyltetrahydrofolate cyclo-ligase</fullName>
        <ecNumber evidence="5">6.3.3.2</ecNumber>
    </recommendedName>
</protein>
<dbReference type="eggNOG" id="COG0212">
    <property type="taxonomic scope" value="Bacteria"/>
</dbReference>
<evidence type="ECO:0000313" key="7">
    <source>
        <dbReference type="Proteomes" id="UP000000212"/>
    </source>
</evidence>
<dbReference type="GeneID" id="83605694"/>
<accession>K8ESE8</accession>
<dbReference type="HOGENOM" id="CLU_066245_2_2_9"/>
<keyword evidence="2 4" id="KW-0547">Nucleotide-binding</keyword>
<dbReference type="NCBIfam" id="TIGR02727">
    <property type="entry name" value="MTHFS_bact"/>
    <property type="match status" value="1"/>
</dbReference>
<feature type="binding site" evidence="4">
    <location>
        <position position="49"/>
    </location>
    <ligand>
        <name>substrate</name>
    </ligand>
</feature>
<dbReference type="STRING" id="1234679.BN424_2050"/>
<dbReference type="PIRSF" id="PIRSF006806">
    <property type="entry name" value="FTHF_cligase"/>
    <property type="match status" value="1"/>
</dbReference>
<dbReference type="InterPro" id="IPR002698">
    <property type="entry name" value="FTHF_cligase"/>
</dbReference>
<comment type="cofactor">
    <cofactor evidence="5">
        <name>Mg(2+)</name>
        <dbReference type="ChEBI" id="CHEBI:18420"/>
    </cofactor>
</comment>
<dbReference type="PANTHER" id="PTHR23407:SF1">
    <property type="entry name" value="5-FORMYLTETRAHYDROFOLATE CYCLO-LIGASE"/>
    <property type="match status" value="1"/>
</dbReference>
<dbReference type="GO" id="GO:0009396">
    <property type="term" value="P:folic acid-containing compound biosynthetic process"/>
    <property type="evidence" value="ECO:0007669"/>
    <property type="project" value="TreeGrafter"/>
</dbReference>
<reference evidence="7" key="1">
    <citation type="journal article" date="2013" name="Genome Announc.">
        <title>Complete Chromosome Sequence of Carnobacterium maltaromaticum LMA 28.</title>
        <authorList>
            <person name="Cailliez-Grimal C."/>
            <person name="Chaillou S."/>
            <person name="Anba-Mondoloni J."/>
            <person name="Loux V."/>
            <person name="Afzal M.I."/>
            <person name="Rahman A."/>
            <person name="Kergourlay G."/>
            <person name="Champomier-Verges M.C."/>
            <person name="Zagorec M."/>
            <person name="Dalgaard P."/>
            <person name="Leisner J.J."/>
            <person name="Prevost H."/>
            <person name="Revol-Junelles A.M."/>
            <person name="Borges F."/>
        </authorList>
    </citation>
    <scope>NUCLEOTIDE SEQUENCE</scope>
    <source>
        <strain evidence="7">LMA28</strain>
    </source>
</reference>
<dbReference type="EMBL" id="HE999757">
    <property type="protein sequence ID" value="CCO11491.2"/>
    <property type="molecule type" value="Genomic_DNA"/>
</dbReference>
<dbReference type="InterPro" id="IPR024185">
    <property type="entry name" value="FTHF_cligase-like_sf"/>
</dbReference>
<dbReference type="OrthoDB" id="9801938at2"/>
<evidence type="ECO:0000256" key="3">
    <source>
        <dbReference type="ARBA" id="ARBA00022840"/>
    </source>
</evidence>
<evidence type="ECO:0000256" key="2">
    <source>
        <dbReference type="ARBA" id="ARBA00022741"/>
    </source>
</evidence>
<dbReference type="PANTHER" id="PTHR23407">
    <property type="entry name" value="ATPASE INHIBITOR/5-FORMYLTETRAHYDROFOLATE CYCLO-LIGASE"/>
    <property type="match status" value="1"/>
</dbReference>
<dbReference type="GO" id="GO:0005524">
    <property type="term" value="F:ATP binding"/>
    <property type="evidence" value="ECO:0007669"/>
    <property type="project" value="UniProtKB-KW"/>
</dbReference>
<evidence type="ECO:0000313" key="6">
    <source>
        <dbReference type="EMBL" id="CCO11491.2"/>
    </source>
</evidence>
<proteinExistence type="inferred from homology"/>
<keyword evidence="3 4" id="KW-0067">ATP-binding</keyword>
<dbReference type="Pfam" id="PF01812">
    <property type="entry name" value="5-FTHF_cyc-lig"/>
    <property type="match status" value="1"/>
</dbReference>
<dbReference type="AlphaFoldDB" id="K8ESE8"/>
<keyword evidence="6" id="KW-0436">Ligase</keyword>
<dbReference type="InterPro" id="IPR037171">
    <property type="entry name" value="NagB/RpiA_transferase-like"/>
</dbReference>
<comment type="catalytic activity">
    <reaction evidence="5">
        <text>(6S)-5-formyl-5,6,7,8-tetrahydrofolate + ATP = (6R)-5,10-methenyltetrahydrofolate + ADP + phosphate</text>
        <dbReference type="Rhea" id="RHEA:10488"/>
        <dbReference type="ChEBI" id="CHEBI:30616"/>
        <dbReference type="ChEBI" id="CHEBI:43474"/>
        <dbReference type="ChEBI" id="CHEBI:57455"/>
        <dbReference type="ChEBI" id="CHEBI:57457"/>
        <dbReference type="ChEBI" id="CHEBI:456216"/>
        <dbReference type="EC" id="6.3.3.2"/>
    </reaction>
</comment>
<dbReference type="GO" id="GO:0035999">
    <property type="term" value="P:tetrahydrofolate interconversion"/>
    <property type="evidence" value="ECO:0007669"/>
    <property type="project" value="TreeGrafter"/>
</dbReference>
<feature type="binding site" evidence="4">
    <location>
        <begin position="131"/>
        <end position="139"/>
    </location>
    <ligand>
        <name>ATP</name>
        <dbReference type="ChEBI" id="CHEBI:30616"/>
    </ligand>
</feature>
<dbReference type="EC" id="6.3.3.2" evidence="5"/>
<sequence>MDKSIVRVELIERLEKLSEVEKAKIEKRLVEKLLAHSWWENASTIGLTLAQALEIDTKPLIKAAWQSDKKVVVPRTKKAGQMDFVYYTPETKMERSSFGILEPIKSLPAVPKEQIQLLIVPGVGFNSAGYRIGFGAGYYDRYLADYQGKTISLALPQQLTNDWTVDSYDIPVQLILT</sequence>
<dbReference type="RefSeq" id="WP_010053314.1">
    <property type="nucleotide sequence ID" value="NC_019425.2"/>
</dbReference>
<name>K8ESE8_CARML</name>
<organism evidence="6 7">
    <name type="scientific">Carnobacterium maltaromaticum LMA28</name>
    <dbReference type="NCBI Taxonomy" id="1234679"/>
    <lineage>
        <taxon>Bacteria</taxon>
        <taxon>Bacillati</taxon>
        <taxon>Bacillota</taxon>
        <taxon>Bacilli</taxon>
        <taxon>Lactobacillales</taxon>
        <taxon>Carnobacteriaceae</taxon>
        <taxon>Carnobacterium</taxon>
    </lineage>
</organism>
<evidence type="ECO:0000256" key="5">
    <source>
        <dbReference type="RuleBase" id="RU361279"/>
    </source>
</evidence>
<dbReference type="GO" id="GO:0030272">
    <property type="term" value="F:5-formyltetrahydrofolate cyclo-ligase activity"/>
    <property type="evidence" value="ECO:0007669"/>
    <property type="project" value="UniProtKB-EC"/>
</dbReference>
<evidence type="ECO:0000256" key="4">
    <source>
        <dbReference type="PIRSR" id="PIRSR006806-1"/>
    </source>
</evidence>